<organism evidence="1">
    <name type="scientific">Pseudomonas putida</name>
    <name type="common">Arthrobacter siderocapsulatus</name>
    <dbReference type="NCBI Taxonomy" id="303"/>
    <lineage>
        <taxon>Bacteria</taxon>
        <taxon>Pseudomonadati</taxon>
        <taxon>Pseudomonadota</taxon>
        <taxon>Gammaproteobacteria</taxon>
        <taxon>Pseudomonadales</taxon>
        <taxon>Pseudomonadaceae</taxon>
        <taxon>Pseudomonas</taxon>
    </lineage>
</organism>
<dbReference type="AlphaFoldDB" id="Q8VMP0"/>
<keyword evidence="1" id="KW-0614">Plasmid</keyword>
<geneLocation type="plasmid" evidence="1">
    <name>pWW0</name>
</geneLocation>
<proteinExistence type="predicted"/>
<name>Q8VMP0_PSEPU</name>
<evidence type="ECO:0000313" key="1">
    <source>
        <dbReference type="EMBL" id="CAC86749.1"/>
    </source>
</evidence>
<protein>
    <submittedName>
        <fullName evidence="1">Uncharacterized protein</fullName>
    </submittedName>
</protein>
<reference evidence="1" key="1">
    <citation type="journal article" date="2002" name="Environ. Microbiol.">
        <title>Complete sequence of the IncP-9 TOL plasmid pWW0 from Pseudomonas putida.</title>
        <authorList>
            <person name="Greated A."/>
            <person name="Lambertson L."/>
            <person name="Williams P.A."/>
            <person name="Thomas C.M."/>
        </authorList>
    </citation>
    <scope>NUCLEOTIDE SEQUENCE [LARGE SCALE GENOMIC DNA]</scope>
    <source>
        <plasmid evidence="1">pWW0</plasmid>
    </source>
</reference>
<accession>Q8VMP0</accession>
<sequence length="165" mass="18121">MNQALAKSTPGLGPSGFHPHASGLRLRAPLAGRCRATTAASSATIGRKRTPQWPIRHQALPARGFRGISLFAALSAVFHDPLHAAWLWIVRAYRVLPKAAEQIHPAVVCFHSQRARRHPLRGCCFEKRLFPAPKHSALKQIGKSACGQALSQMISSLCERRAYFT</sequence>
<dbReference type="EMBL" id="AJ344068">
    <property type="protein sequence ID" value="CAC86749.1"/>
    <property type="molecule type" value="Genomic_DNA"/>
</dbReference>